<accession>A0AAX4J7S7</accession>
<name>A0AAX4J7S7_9CAUD</name>
<dbReference type="Proteomes" id="UP001432109">
    <property type="component" value="Segment"/>
</dbReference>
<sequence>MDSIDSEHLINYFRNRKGKHLKLRNGEKIKLEKVFANMYTLSLTFTQDGKEIYISFDGLYREHIKMIIPHGLQEGVFMSPYVKFGNLKILGYTLENILIN</sequence>
<gene>
    <name evidence="1" type="ORF">CF5_0178</name>
</gene>
<organism evidence="1 2">
    <name type="scientific">Staphylococcus phage CF5</name>
    <dbReference type="NCBI Taxonomy" id="3113739"/>
    <lineage>
        <taxon>Viruses</taxon>
        <taxon>Duplodnaviria</taxon>
        <taxon>Heunggongvirae</taxon>
        <taxon>Uroviricota</taxon>
        <taxon>Caudoviricetes</taxon>
        <taxon>Herelleviridae</taxon>
        <taxon>Twortvirinae</taxon>
        <taxon>Silviavirus</taxon>
    </lineage>
</organism>
<evidence type="ECO:0000313" key="1">
    <source>
        <dbReference type="EMBL" id="WRW34727.1"/>
    </source>
</evidence>
<proteinExistence type="predicted"/>
<evidence type="ECO:0000313" key="2">
    <source>
        <dbReference type="Proteomes" id="UP001432109"/>
    </source>
</evidence>
<dbReference type="EMBL" id="PP034390">
    <property type="protein sequence ID" value="WRW34727.1"/>
    <property type="molecule type" value="Genomic_DNA"/>
</dbReference>
<reference evidence="1" key="1">
    <citation type="submission" date="2023-12" db="EMBL/GenBank/DDBJ databases">
        <title>Isolation and Characterisation of Novel Lytic Bacteriophages for therapeutic applications in Prosthetic Joint Infections.</title>
        <authorList>
            <person name="Burton N."/>
            <person name="Melo L.D.R."/>
            <person name="Pearce B."/>
            <person name="Tadesse M.D."/>
            <person name="Vryonis E."/>
            <person name="Sagona A."/>
        </authorList>
    </citation>
    <scope>NUCLEOTIDE SEQUENCE</scope>
</reference>
<protein>
    <submittedName>
        <fullName evidence="1">Uncharacterized protein</fullName>
    </submittedName>
</protein>